<feature type="transmembrane region" description="Helical" evidence="1">
    <location>
        <begin position="51"/>
        <end position="74"/>
    </location>
</feature>
<proteinExistence type="predicted"/>
<dbReference type="InterPro" id="IPR058775">
    <property type="entry name" value="DUF8054_M"/>
</dbReference>
<dbReference type="InterPro" id="IPR058675">
    <property type="entry name" value="DUF8054_C"/>
</dbReference>
<keyword evidence="6" id="KW-1185">Reference proteome</keyword>
<dbReference type="RefSeq" id="WP_097007147.1">
    <property type="nucleotide sequence ID" value="NZ_OBEJ01000001.1"/>
</dbReference>
<evidence type="ECO:0000259" key="2">
    <source>
        <dbReference type="Pfam" id="PF26236"/>
    </source>
</evidence>
<dbReference type="OrthoDB" id="292134at2157"/>
<organism evidence="5 6">
    <name type="scientific">Natronoarchaeum philippinense</name>
    <dbReference type="NCBI Taxonomy" id="558529"/>
    <lineage>
        <taxon>Archaea</taxon>
        <taxon>Methanobacteriati</taxon>
        <taxon>Methanobacteriota</taxon>
        <taxon>Stenosarchaea group</taxon>
        <taxon>Halobacteria</taxon>
        <taxon>Halobacteriales</taxon>
        <taxon>Natronoarchaeaceae</taxon>
    </lineage>
</organism>
<accession>A0A285MZQ1</accession>
<reference evidence="5 6" key="1">
    <citation type="submission" date="2017-09" db="EMBL/GenBank/DDBJ databases">
        <authorList>
            <person name="Ehlers B."/>
            <person name="Leendertz F.H."/>
        </authorList>
    </citation>
    <scope>NUCLEOTIDE SEQUENCE [LARGE SCALE GENOMIC DNA]</scope>
    <source>
        <strain evidence="5 6">DSM 27208</strain>
    </source>
</reference>
<keyword evidence="1" id="KW-0472">Membrane</keyword>
<dbReference type="Pfam" id="PF26238">
    <property type="entry name" value="DUF8054_M"/>
    <property type="match status" value="1"/>
</dbReference>
<evidence type="ECO:0000259" key="4">
    <source>
        <dbReference type="Pfam" id="PF26238"/>
    </source>
</evidence>
<feature type="domain" description="DUF8054" evidence="3">
    <location>
        <begin position="242"/>
        <end position="282"/>
    </location>
</feature>
<protein>
    <submittedName>
        <fullName evidence="5">Uncharacterized protein</fullName>
    </submittedName>
</protein>
<feature type="domain" description="DUF8054" evidence="2">
    <location>
        <begin position="10"/>
        <end position="97"/>
    </location>
</feature>
<evidence type="ECO:0000259" key="3">
    <source>
        <dbReference type="Pfam" id="PF26237"/>
    </source>
</evidence>
<evidence type="ECO:0000313" key="6">
    <source>
        <dbReference type="Proteomes" id="UP000219453"/>
    </source>
</evidence>
<evidence type="ECO:0000313" key="5">
    <source>
        <dbReference type="EMBL" id="SNZ02684.1"/>
    </source>
</evidence>
<feature type="transmembrane region" description="Helical" evidence="1">
    <location>
        <begin position="23"/>
        <end position="45"/>
    </location>
</feature>
<keyword evidence="1" id="KW-1133">Transmembrane helix</keyword>
<feature type="domain" description="DUF8054" evidence="4">
    <location>
        <begin position="122"/>
        <end position="239"/>
    </location>
</feature>
<dbReference type="Pfam" id="PF26237">
    <property type="entry name" value="DUF8054_C"/>
    <property type="match status" value="1"/>
</dbReference>
<dbReference type="EMBL" id="OBEJ01000001">
    <property type="protein sequence ID" value="SNZ02684.1"/>
    <property type="molecule type" value="Genomic_DNA"/>
</dbReference>
<dbReference type="AlphaFoldDB" id="A0A285MZQ1"/>
<name>A0A285MZQ1_NATPI</name>
<sequence>MAENDASVLARLRKPEYTGENRCTPCTIVNVAIAAAASVLVWVAAGPAGEIVAGGLAAAVLAGSLVTIYLWGYLVPGTPTLTKRYLPDRVLALFDKHPLDEHDEESWDAVEQREREQRDAVDPEEFLLSAAVVAPCDHEDDLCFADEFGRRLDEYTEQYRDEQPSVEDIEVLFDADPEAVTRQESEHPTFEVYNRLRSWPSEAALIADVAADRALRAHTDRWTEVPVGQRANILESLRSFRQTCPLCGGGVELGTDTVESCCRSYDVARARCIDCDETLLEFDPSMIEADDAGQPA</sequence>
<dbReference type="InterPro" id="IPR058674">
    <property type="entry name" value="DUF8054_N"/>
</dbReference>
<dbReference type="Proteomes" id="UP000219453">
    <property type="component" value="Unassembled WGS sequence"/>
</dbReference>
<evidence type="ECO:0000256" key="1">
    <source>
        <dbReference type="SAM" id="Phobius"/>
    </source>
</evidence>
<gene>
    <name evidence="5" type="ORF">SAMN06269185_0083</name>
</gene>
<dbReference type="Pfam" id="PF26236">
    <property type="entry name" value="DUF8054_N"/>
    <property type="match status" value="1"/>
</dbReference>
<keyword evidence="1" id="KW-0812">Transmembrane</keyword>